<keyword evidence="4" id="KW-0498">Mitosis</keyword>
<dbReference type="GeneID" id="70242804"/>
<sequence>MARYLTPSKVALLCLATLYTEGTVPNTSAVPVLSFLISHILPPRSSDKSPAAYRRDKKHAVSIDELEEVLSYHSSSIPGRSVWDLLLRKMWLLDCCDALETFFGDIHSIVEKSREEQIQDRDNGLVVQDTGMLLSRSSPLGAFVRRAQLEFTRLQFHDSVKLWRGFIKYRLPTYRAWARRHPSGEQSAVDVNLVDLKLDANSYLSQVVYRNIECDDDDDDDAVDDEAGVSTKDVEQLLTFQVDELQRIGGRVPDEVKDQLEYIISAGVMVPSMAHYIRFLDAWKAGDYPSSFDNLHRYFDYTVHSRDRSFYQYALLNLAILHAAFGSYAEAVSAMQEAISIARESHDMDCLNFCMSWLYHFGKAFPEEMGDVQSTGMLGGEKEGLAFLKAKARESESWGLLSTTLLSEAKLELQNGDSLAAAFENIVKSSYLNVTKNLRTTMGPLLLLQASVFSRIGLTHNALLQCEIFRECYAKGAPLDDCLKIAYRSSQLLSHSGGYKRAVTRINDVSPADLRSLKANQSWAYFCGIIKLERQIHRNDSIAVEHLFAQLQDMQLPDTDLALQLSFLEIEYRLRTGHYQESMSIIDGLAQSMKQETFDIFTQIRLLCYKARILDKTGLPQRGFSMAMRAAAIAYRSRVLPGLWEAITVLATVLLSLREFEAALEMTESIMPQVLELDNRYLTARSYSVLVDANMGLAGEASHHRIKADVIRKEYVTRALTYIDCAYDEYEAIEDLPGQCEMMAKKATVMHLSGEPVLANDYAARVLDLRKTPY</sequence>
<feature type="signal peptide" evidence="9">
    <location>
        <begin position="1"/>
        <end position="22"/>
    </location>
</feature>
<keyword evidence="3" id="KW-0132">Cell division</keyword>
<name>A0AAD4Q0C0_9EURO</name>
<comment type="function">
    <text evidence="8">Component of the anaphase promoting complex/cyclosome (APC/C), a cell cycle-regulated E3 ubiquitin ligase that controls progression through mitosis and the G1 phase of the cell cycle. The APC/C complex acts by mediating ubiquitination and subsequent degradation of target proteins: it mainly mediates the formation of 'Lys-11'-linked polyubiquitin chains and, to a lower extent, the formation of 'Lys-48'- and 'Lys-63'-linked polyubiquitin chains. The APC/C complex catalyzes assembly of branched 'Lys-11'-/'Lys-48'-linked branched ubiquitin chains on target proteins.</text>
</comment>
<evidence type="ECO:0000256" key="7">
    <source>
        <dbReference type="ARBA" id="ARBA00031069"/>
    </source>
</evidence>
<dbReference type="GO" id="GO:0005680">
    <property type="term" value="C:anaphase-promoting complex"/>
    <property type="evidence" value="ECO:0007669"/>
    <property type="project" value="InterPro"/>
</dbReference>
<dbReference type="GO" id="GO:0070979">
    <property type="term" value="P:protein K11-linked ubiquitination"/>
    <property type="evidence" value="ECO:0007669"/>
    <property type="project" value="TreeGrafter"/>
</dbReference>
<dbReference type="Pfam" id="PF12862">
    <property type="entry name" value="ANAPC5"/>
    <property type="match status" value="1"/>
</dbReference>
<dbReference type="AlphaFoldDB" id="A0AAD4Q0C0"/>
<dbReference type="InterPro" id="IPR037679">
    <property type="entry name" value="Apc5"/>
</dbReference>
<comment type="similarity">
    <text evidence="1">Belongs to the APC5 family.</text>
</comment>
<dbReference type="RefSeq" id="XP_046076941.1">
    <property type="nucleotide sequence ID" value="XM_046212517.1"/>
</dbReference>
<dbReference type="GO" id="GO:0031145">
    <property type="term" value="P:anaphase-promoting complex-dependent catabolic process"/>
    <property type="evidence" value="ECO:0007669"/>
    <property type="project" value="TreeGrafter"/>
</dbReference>
<gene>
    <name evidence="11" type="ORF">BGW36DRAFT_313328</name>
</gene>
<dbReference type="InterPro" id="IPR011990">
    <property type="entry name" value="TPR-like_helical_dom_sf"/>
</dbReference>
<dbReference type="SUPFAM" id="SSF48452">
    <property type="entry name" value="TPR-like"/>
    <property type="match status" value="1"/>
</dbReference>
<feature type="domain" description="Anaphase-promoting complex subunit 5" evidence="10">
    <location>
        <begin position="275"/>
        <end position="364"/>
    </location>
</feature>
<keyword evidence="12" id="KW-1185">Reference proteome</keyword>
<evidence type="ECO:0000256" key="4">
    <source>
        <dbReference type="ARBA" id="ARBA00022776"/>
    </source>
</evidence>
<proteinExistence type="inferred from homology"/>
<keyword evidence="9" id="KW-0732">Signal</keyword>
<dbReference type="EMBL" id="JAJTJA010000002">
    <property type="protein sequence ID" value="KAH8703923.1"/>
    <property type="molecule type" value="Genomic_DNA"/>
</dbReference>
<evidence type="ECO:0000256" key="2">
    <source>
        <dbReference type="ARBA" id="ARBA00016066"/>
    </source>
</evidence>
<evidence type="ECO:0000313" key="12">
    <source>
        <dbReference type="Proteomes" id="UP001201262"/>
    </source>
</evidence>
<dbReference type="GO" id="GO:0045842">
    <property type="term" value="P:positive regulation of mitotic metaphase/anaphase transition"/>
    <property type="evidence" value="ECO:0007669"/>
    <property type="project" value="TreeGrafter"/>
</dbReference>
<accession>A0AAD4Q0C0</accession>
<evidence type="ECO:0000259" key="10">
    <source>
        <dbReference type="Pfam" id="PF12862"/>
    </source>
</evidence>
<dbReference type="PANTHER" id="PTHR12830:SF9">
    <property type="entry name" value="ANAPHASE-PROMOTING COMPLEX SUBUNIT 5"/>
    <property type="match status" value="1"/>
</dbReference>
<evidence type="ECO:0000313" key="11">
    <source>
        <dbReference type="EMBL" id="KAH8703923.1"/>
    </source>
</evidence>
<feature type="chain" id="PRO_5041974897" description="Anaphase-promoting complex subunit 5" evidence="9">
    <location>
        <begin position="23"/>
        <end position="774"/>
    </location>
</feature>
<evidence type="ECO:0000256" key="9">
    <source>
        <dbReference type="SAM" id="SignalP"/>
    </source>
</evidence>
<evidence type="ECO:0000256" key="5">
    <source>
        <dbReference type="ARBA" id="ARBA00022786"/>
    </source>
</evidence>
<keyword evidence="5" id="KW-0833">Ubl conjugation pathway</keyword>
<evidence type="ECO:0000256" key="6">
    <source>
        <dbReference type="ARBA" id="ARBA00023306"/>
    </source>
</evidence>
<comment type="caution">
    <text evidence="11">The sequence shown here is derived from an EMBL/GenBank/DDBJ whole genome shotgun (WGS) entry which is preliminary data.</text>
</comment>
<protein>
    <recommendedName>
        <fullName evidence="2">Anaphase-promoting complex subunit 5</fullName>
    </recommendedName>
    <alternativeName>
        <fullName evidence="7">Cyclosome subunit 5</fullName>
    </alternativeName>
</protein>
<evidence type="ECO:0000256" key="8">
    <source>
        <dbReference type="ARBA" id="ARBA00045696"/>
    </source>
</evidence>
<dbReference type="GO" id="GO:0051301">
    <property type="term" value="P:cell division"/>
    <property type="evidence" value="ECO:0007669"/>
    <property type="project" value="UniProtKB-KW"/>
</dbReference>
<dbReference type="Gene3D" id="1.25.40.10">
    <property type="entry name" value="Tetratricopeptide repeat domain"/>
    <property type="match status" value="1"/>
</dbReference>
<evidence type="ECO:0000256" key="1">
    <source>
        <dbReference type="ARBA" id="ARBA00007450"/>
    </source>
</evidence>
<dbReference type="InterPro" id="IPR026000">
    <property type="entry name" value="Apc5_dom"/>
</dbReference>
<reference evidence="11" key="1">
    <citation type="submission" date="2021-12" db="EMBL/GenBank/DDBJ databases">
        <title>Convergent genome expansion in fungi linked to evolution of root-endophyte symbiosis.</title>
        <authorList>
            <consortium name="DOE Joint Genome Institute"/>
            <person name="Ke Y.-H."/>
            <person name="Bonito G."/>
            <person name="Liao H.-L."/>
            <person name="Looney B."/>
            <person name="Rojas-Flechas A."/>
            <person name="Nash J."/>
            <person name="Hameed K."/>
            <person name="Schadt C."/>
            <person name="Martin F."/>
            <person name="Crous P.W."/>
            <person name="Miettinen O."/>
            <person name="Magnuson J.K."/>
            <person name="Labbe J."/>
            <person name="Jacobson D."/>
            <person name="Doktycz M.J."/>
            <person name="Veneault-Fourrey C."/>
            <person name="Kuo A."/>
            <person name="Mondo S."/>
            <person name="Calhoun S."/>
            <person name="Riley R."/>
            <person name="Ohm R."/>
            <person name="LaButti K."/>
            <person name="Andreopoulos B."/>
            <person name="Pangilinan J."/>
            <person name="Nolan M."/>
            <person name="Tritt A."/>
            <person name="Clum A."/>
            <person name="Lipzen A."/>
            <person name="Daum C."/>
            <person name="Barry K."/>
            <person name="Grigoriev I.V."/>
            <person name="Vilgalys R."/>
        </authorList>
    </citation>
    <scope>NUCLEOTIDE SEQUENCE</scope>
    <source>
        <strain evidence="11">PMI_201</strain>
    </source>
</reference>
<dbReference type="Proteomes" id="UP001201262">
    <property type="component" value="Unassembled WGS sequence"/>
</dbReference>
<evidence type="ECO:0000256" key="3">
    <source>
        <dbReference type="ARBA" id="ARBA00022618"/>
    </source>
</evidence>
<dbReference type="PANTHER" id="PTHR12830">
    <property type="entry name" value="ANAPHASE-PROMOTING COMPLEX SUBUNIT 5"/>
    <property type="match status" value="1"/>
</dbReference>
<keyword evidence="6" id="KW-0131">Cell cycle</keyword>
<organism evidence="11 12">
    <name type="scientific">Talaromyces proteolyticus</name>
    <dbReference type="NCBI Taxonomy" id="1131652"/>
    <lineage>
        <taxon>Eukaryota</taxon>
        <taxon>Fungi</taxon>
        <taxon>Dikarya</taxon>
        <taxon>Ascomycota</taxon>
        <taxon>Pezizomycotina</taxon>
        <taxon>Eurotiomycetes</taxon>
        <taxon>Eurotiomycetidae</taxon>
        <taxon>Eurotiales</taxon>
        <taxon>Trichocomaceae</taxon>
        <taxon>Talaromyces</taxon>
        <taxon>Talaromyces sect. Bacilispori</taxon>
    </lineage>
</organism>